<dbReference type="AlphaFoldDB" id="A0A7V0Z4G5"/>
<evidence type="ECO:0000313" key="4">
    <source>
        <dbReference type="EMBL" id="HDY58481.1"/>
    </source>
</evidence>
<dbReference type="InterPro" id="IPR007484">
    <property type="entry name" value="Peptidase_M28"/>
</dbReference>
<feature type="domain" description="Secretion system C-terminal sorting" evidence="3">
    <location>
        <begin position="785"/>
        <end position="876"/>
    </location>
</feature>
<organism evidence="4">
    <name type="scientific">candidate division WOR-3 bacterium</name>
    <dbReference type="NCBI Taxonomy" id="2052148"/>
    <lineage>
        <taxon>Bacteria</taxon>
        <taxon>Bacteria division WOR-3</taxon>
    </lineage>
</organism>
<evidence type="ECO:0000256" key="1">
    <source>
        <dbReference type="SAM" id="Phobius"/>
    </source>
</evidence>
<dbReference type="Gene3D" id="2.60.40.4070">
    <property type="match status" value="1"/>
</dbReference>
<evidence type="ECO:0000259" key="3">
    <source>
        <dbReference type="Pfam" id="PF18962"/>
    </source>
</evidence>
<reference evidence="4" key="1">
    <citation type="journal article" date="2020" name="mSystems">
        <title>Genome- and Community-Level Interaction Insights into Carbon Utilization and Element Cycling Functions of Hydrothermarchaeota in Hydrothermal Sediment.</title>
        <authorList>
            <person name="Zhou Z."/>
            <person name="Liu Y."/>
            <person name="Xu W."/>
            <person name="Pan J."/>
            <person name="Luo Z.H."/>
            <person name="Li M."/>
        </authorList>
    </citation>
    <scope>NUCLEOTIDE SEQUENCE [LARGE SCALE GENOMIC DNA]</scope>
    <source>
        <strain evidence="4">SpSt-258</strain>
    </source>
</reference>
<dbReference type="SUPFAM" id="SSF53187">
    <property type="entry name" value="Zn-dependent exopeptidases"/>
    <property type="match status" value="1"/>
</dbReference>
<dbReference type="Pfam" id="PF04389">
    <property type="entry name" value="Peptidase_M28"/>
    <property type="match status" value="1"/>
</dbReference>
<protein>
    <submittedName>
        <fullName evidence="4">M28 family peptidase</fullName>
    </submittedName>
</protein>
<dbReference type="PANTHER" id="PTHR12147">
    <property type="entry name" value="METALLOPEPTIDASE M28 FAMILY MEMBER"/>
    <property type="match status" value="1"/>
</dbReference>
<dbReference type="PANTHER" id="PTHR12147:SF26">
    <property type="entry name" value="PEPTIDASE M28 DOMAIN-CONTAINING PROTEIN"/>
    <property type="match status" value="1"/>
</dbReference>
<gene>
    <name evidence="4" type="ORF">ENP86_02880</name>
</gene>
<keyword evidence="1" id="KW-0472">Membrane</keyword>
<feature type="domain" description="Peptidase M28" evidence="2">
    <location>
        <begin position="228"/>
        <end position="396"/>
    </location>
</feature>
<dbReference type="NCBIfam" id="TIGR04183">
    <property type="entry name" value="Por_Secre_tail"/>
    <property type="match status" value="1"/>
</dbReference>
<accession>A0A7V0Z4G5</accession>
<evidence type="ECO:0000259" key="2">
    <source>
        <dbReference type="Pfam" id="PF04389"/>
    </source>
</evidence>
<dbReference type="GO" id="GO:0006508">
    <property type="term" value="P:proteolysis"/>
    <property type="evidence" value="ECO:0007669"/>
    <property type="project" value="InterPro"/>
</dbReference>
<name>A0A7V0Z4G5_UNCW3</name>
<dbReference type="InterPro" id="IPR045175">
    <property type="entry name" value="M28_fam"/>
</dbReference>
<dbReference type="GO" id="GO:0008235">
    <property type="term" value="F:metalloexopeptidase activity"/>
    <property type="evidence" value="ECO:0007669"/>
    <property type="project" value="InterPro"/>
</dbReference>
<dbReference type="Gene3D" id="3.40.630.10">
    <property type="entry name" value="Zn peptidases"/>
    <property type="match status" value="1"/>
</dbReference>
<comment type="caution">
    <text evidence="4">The sequence shown here is derived from an EMBL/GenBank/DDBJ whole genome shotgun (WGS) entry which is preliminary data.</text>
</comment>
<keyword evidence="1" id="KW-1133">Transmembrane helix</keyword>
<dbReference type="InterPro" id="IPR026444">
    <property type="entry name" value="Secre_tail"/>
</dbReference>
<sequence>MKPIKKFLELYFLVSIFTFAIAGNNLVKIELGPGGINPLFDRDLKVIKELDNSALVIVEDGAMAKIADLNYQILQKEPQEGVYYLVYQFYKSIDLTRFGEILTRDGNVYLLKIKSGVLESLVREPVELVQLSFKPIIKSTAKIYPEVRANPVIQEIVNRVNPDTVLSFVRRLQNFRSRYSTHDSCFAAANWIRNKFIEYGCDSVYFQYHTSGYAPNVIGIKRGLLYPDIYAVIDGHFDATSNQAPNIAPGADDNASGTVAALEASRVMRDYQFEYSARFIAFSGEEQGLYGSTYYADNARQQGDSILGVLNGDMIGYVDAAPENCDVLTNSANVPFADFFVACADTYTNLLTVKRTVSSIPSDIQPFYDNGYHGLCNIEDYWPTNPHYHRTSDTIGAGYNNNAFATEVIKAEIAALAELIKPFSNTKPNVVLRGTSVINDNNGNGQLDPGENAGIVTYVRNAGGVPATNTTGRLRTNDSYVTIFHSTTNYGTIPAGDSANNSADPFTIAVSPSCPIGHSIDFQLYIACAESSWTRTFSLTVGRPMPSDTGYYYVYWSGGPYQQAPVYSWFAIDTTQTANPGTSLNFGDDQTQTLNLPFTFKYYGVNYTQISICSNGWLAFGSTTSTSYSNTSIPNSALPNATVYALWDDLNPGYTGQPGDIYYYNDATNHRFVVEWFRVPHYGNQSTMETFEIILYDPTYYPTPTGDGEIIVQYYNAMRETDNTVGIENGAGNVGIKYYYDGTYHQWGVPITAQFALKYTTWPPTVGINEGEISKSEVQNPNLVIYPNPFKNRTIIRYMIQDTGYKSGVVSSQYPVVSIKIYDVSGRLLRQWDYETIRLSDQIVWDGTDDLCRKIPSGVYFVRLEDGDFKKTEKVILLR</sequence>
<feature type="transmembrane region" description="Helical" evidence="1">
    <location>
        <begin position="7"/>
        <end position="27"/>
    </location>
</feature>
<dbReference type="Pfam" id="PF18962">
    <property type="entry name" value="Por_Secre_tail"/>
    <property type="match status" value="1"/>
</dbReference>
<proteinExistence type="predicted"/>
<dbReference type="EMBL" id="DSKY01000009">
    <property type="protein sequence ID" value="HDY58481.1"/>
    <property type="molecule type" value="Genomic_DNA"/>
</dbReference>
<keyword evidence="1" id="KW-0812">Transmembrane</keyword>